<dbReference type="SMART" id="SM00829">
    <property type="entry name" value="PKS_ER"/>
    <property type="match status" value="1"/>
</dbReference>
<evidence type="ECO:0000313" key="6">
    <source>
        <dbReference type="EMBL" id="CBH23811.1"/>
    </source>
</evidence>
<dbReference type="KEGG" id="srm:SRM_00890"/>
<keyword evidence="1 4" id="KW-0479">Metal-binding</keyword>
<dbReference type="InterPro" id="IPR013154">
    <property type="entry name" value="ADH-like_N"/>
</dbReference>
<protein>
    <submittedName>
        <fullName evidence="6">Alcohol dehydrogenase, zinc-containing</fullName>
        <ecNumber evidence="6">1.1.1.1</ecNumber>
    </submittedName>
</protein>
<dbReference type="Gene3D" id="3.90.180.10">
    <property type="entry name" value="Medium-chain alcohol dehydrogenases, catalytic domain"/>
    <property type="match status" value="1"/>
</dbReference>
<reference evidence="6 7" key="1">
    <citation type="journal article" date="2010" name="ISME J.">
        <title>Fine-scale evolution: genomic, phenotypic and ecological differentiation in two coexisting Salinibacter ruber strains.</title>
        <authorList>
            <person name="Pena A."/>
            <person name="Teeling H."/>
            <person name="Huerta-Cepas J."/>
            <person name="Santos F."/>
            <person name="Yarza P."/>
            <person name="Brito-Echeverria J."/>
            <person name="Lucio M."/>
            <person name="Schmitt-Kopplin P."/>
            <person name="Meseguer I."/>
            <person name="Schenowitz C."/>
            <person name="Dossat C."/>
            <person name="Barbe V."/>
            <person name="Dopazo J."/>
            <person name="Rossello-Mora R."/>
            <person name="Schuler M."/>
            <person name="Glockner F.O."/>
            <person name="Amann R."/>
            <person name="Gabaldon T."/>
            <person name="Anton J."/>
        </authorList>
    </citation>
    <scope>NUCLEOTIDE SEQUENCE [LARGE SCALE GENOMIC DNA]</scope>
    <source>
        <strain evidence="6 7">M8</strain>
    </source>
</reference>
<dbReference type="InterPro" id="IPR011032">
    <property type="entry name" value="GroES-like_sf"/>
</dbReference>
<dbReference type="InterPro" id="IPR050129">
    <property type="entry name" value="Zn_alcohol_dh"/>
</dbReference>
<dbReference type="PROSITE" id="PS00059">
    <property type="entry name" value="ADH_ZINC"/>
    <property type="match status" value="1"/>
</dbReference>
<comment type="similarity">
    <text evidence="4">Belongs to the zinc-containing alcohol dehydrogenase family.</text>
</comment>
<evidence type="ECO:0000256" key="4">
    <source>
        <dbReference type="RuleBase" id="RU361277"/>
    </source>
</evidence>
<dbReference type="InterPro" id="IPR020843">
    <property type="entry name" value="ER"/>
</dbReference>
<comment type="cofactor">
    <cofactor evidence="4">
        <name>Zn(2+)</name>
        <dbReference type="ChEBI" id="CHEBI:29105"/>
    </cofactor>
</comment>
<evidence type="ECO:0000259" key="5">
    <source>
        <dbReference type="SMART" id="SM00829"/>
    </source>
</evidence>
<evidence type="ECO:0000313" key="7">
    <source>
        <dbReference type="Proteomes" id="UP000000933"/>
    </source>
</evidence>
<keyword evidence="3 6" id="KW-0560">Oxidoreductase</keyword>
<dbReference type="InterPro" id="IPR036291">
    <property type="entry name" value="NAD(P)-bd_dom_sf"/>
</dbReference>
<dbReference type="PATRIC" id="fig|761659.10.peg.990"/>
<dbReference type="Proteomes" id="UP000000933">
    <property type="component" value="Chromosome"/>
</dbReference>
<dbReference type="PANTHER" id="PTHR43401:SF5">
    <property type="entry name" value="ALCOHOL DEHYDROGENASE-RELATED"/>
    <property type="match status" value="1"/>
</dbReference>
<dbReference type="AlphaFoldDB" id="D5H706"/>
<dbReference type="CDD" id="cd08260">
    <property type="entry name" value="Zn_ADH6"/>
    <property type="match status" value="1"/>
</dbReference>
<reference evidence="7" key="2">
    <citation type="submission" date="2010-04" db="EMBL/GenBank/DDBJ databases">
        <title>Genome sequence of Salinibacter ruber M8.</title>
        <authorList>
            <consortium name="Genoscope"/>
        </authorList>
    </citation>
    <scope>NUCLEOTIDE SEQUENCE [LARGE SCALE GENOMIC DNA]</scope>
    <source>
        <strain evidence="7">M8</strain>
    </source>
</reference>
<dbReference type="Pfam" id="PF08240">
    <property type="entry name" value="ADH_N"/>
    <property type="match status" value="1"/>
</dbReference>
<dbReference type="GO" id="GO:0008270">
    <property type="term" value="F:zinc ion binding"/>
    <property type="evidence" value="ECO:0007669"/>
    <property type="project" value="InterPro"/>
</dbReference>
<dbReference type="SUPFAM" id="SSF51735">
    <property type="entry name" value="NAD(P)-binding Rossmann-fold domains"/>
    <property type="match status" value="1"/>
</dbReference>
<dbReference type="HOGENOM" id="CLU_026673_11_2_10"/>
<dbReference type="GO" id="GO:0004022">
    <property type="term" value="F:alcohol dehydrogenase (NAD+) activity"/>
    <property type="evidence" value="ECO:0007669"/>
    <property type="project" value="UniProtKB-EC"/>
</dbReference>
<dbReference type="InterPro" id="IPR002328">
    <property type="entry name" value="ADH_Zn_CS"/>
</dbReference>
<evidence type="ECO:0000256" key="3">
    <source>
        <dbReference type="ARBA" id="ARBA00023002"/>
    </source>
</evidence>
<organism evidence="6 7">
    <name type="scientific">Salinibacter ruber (strain M8)</name>
    <dbReference type="NCBI Taxonomy" id="761659"/>
    <lineage>
        <taxon>Bacteria</taxon>
        <taxon>Pseudomonadati</taxon>
        <taxon>Rhodothermota</taxon>
        <taxon>Rhodothermia</taxon>
        <taxon>Rhodothermales</taxon>
        <taxon>Salinibacteraceae</taxon>
        <taxon>Salinibacter</taxon>
    </lineage>
</organism>
<gene>
    <name evidence="6" type="primary">adh</name>
    <name evidence="6" type="ordered locus">SRM_00890</name>
</gene>
<keyword evidence="2 4" id="KW-0862">Zinc</keyword>
<dbReference type="EC" id="1.1.1.1" evidence="6"/>
<accession>D5H706</accession>
<dbReference type="InterPro" id="IPR013149">
    <property type="entry name" value="ADH-like_C"/>
</dbReference>
<evidence type="ECO:0000256" key="1">
    <source>
        <dbReference type="ARBA" id="ARBA00022723"/>
    </source>
</evidence>
<feature type="domain" description="Enoyl reductase (ER)" evidence="5">
    <location>
        <begin position="14"/>
        <end position="350"/>
    </location>
</feature>
<dbReference type="PANTHER" id="PTHR43401">
    <property type="entry name" value="L-THREONINE 3-DEHYDROGENASE"/>
    <property type="match status" value="1"/>
</dbReference>
<dbReference type="SUPFAM" id="SSF50129">
    <property type="entry name" value="GroES-like"/>
    <property type="match status" value="1"/>
</dbReference>
<name>D5H706_SALRM</name>
<dbReference type="EMBL" id="FP565814">
    <property type="protein sequence ID" value="CBH23811.1"/>
    <property type="molecule type" value="Genomic_DNA"/>
</dbReference>
<proteinExistence type="inferred from homology"/>
<dbReference type="Pfam" id="PF00107">
    <property type="entry name" value="ADH_zinc_N"/>
    <property type="match status" value="1"/>
</dbReference>
<sequence length="362" mass="37938">MPCPTVFMNALVYDDFDAPLTLRTVSRPTPTPRGVVLEVLACGVCRSDWHGWKGHDPMITPPNVPGHEVVGIVTAVGDRVEEWSGGERVTVPFVGGCGTCAQCRAGQHQVCPHQFQPGFSAPGAFAEYVGIDYADENLVRLPGSIDAVTGASLGCRFATAFRAVVDQGAVRSGEWVAVHGCGGVGLSAVMIARAVGARVVAVDIADPALALADEVGASRTINADDTEDVAAAVREATRGGAHLSLDALGSPDTCRNSVANLRTHGRHVQVGLLVGEHARTAIPFDRVVADELEVRGAHGLQAHRYPALFNMIETGCLHPRQLVRQTISLPEAADCLQKMGDFAGTGIAVIDDFGGGRTQAAV</sequence>
<evidence type="ECO:0000256" key="2">
    <source>
        <dbReference type="ARBA" id="ARBA00022833"/>
    </source>
</evidence>